<proteinExistence type="predicted"/>
<keyword evidence="2" id="KW-1185">Reference proteome</keyword>
<sequence length="120" mass="13858">MLFFVMQSAVLFAQDTFRRDYSSYCYFDPDTGQWSEWREGGNTMVFNINDNADMVLYKANGEKERFRSVSKVSKDVNANGDAYQVVVYLDEDGNELHSLLFDNGTLMFVFSNGLKIQFEP</sequence>
<name>A0ABP9D4P8_9BACT</name>
<evidence type="ECO:0008006" key="3">
    <source>
        <dbReference type="Google" id="ProtNLM"/>
    </source>
</evidence>
<evidence type="ECO:0000313" key="2">
    <source>
        <dbReference type="Proteomes" id="UP001500298"/>
    </source>
</evidence>
<evidence type="ECO:0000313" key="1">
    <source>
        <dbReference type="EMBL" id="GAA4829426.1"/>
    </source>
</evidence>
<dbReference type="EMBL" id="BAABJX010000021">
    <property type="protein sequence ID" value="GAA4829426.1"/>
    <property type="molecule type" value="Genomic_DNA"/>
</dbReference>
<gene>
    <name evidence="1" type="ORF">GCM10023331_13210</name>
</gene>
<organism evidence="1 2">
    <name type="scientific">Algivirga pacifica</name>
    <dbReference type="NCBI Taxonomy" id="1162670"/>
    <lineage>
        <taxon>Bacteria</taxon>
        <taxon>Pseudomonadati</taxon>
        <taxon>Bacteroidota</taxon>
        <taxon>Cytophagia</taxon>
        <taxon>Cytophagales</taxon>
        <taxon>Flammeovirgaceae</taxon>
        <taxon>Algivirga</taxon>
    </lineage>
</organism>
<dbReference type="Proteomes" id="UP001500298">
    <property type="component" value="Unassembled WGS sequence"/>
</dbReference>
<accession>A0ABP9D4P8</accession>
<reference evidence="2" key="1">
    <citation type="journal article" date="2019" name="Int. J. Syst. Evol. Microbiol.">
        <title>The Global Catalogue of Microorganisms (GCM) 10K type strain sequencing project: providing services to taxonomists for standard genome sequencing and annotation.</title>
        <authorList>
            <consortium name="The Broad Institute Genomics Platform"/>
            <consortium name="The Broad Institute Genome Sequencing Center for Infectious Disease"/>
            <person name="Wu L."/>
            <person name="Ma J."/>
        </authorList>
    </citation>
    <scope>NUCLEOTIDE SEQUENCE [LARGE SCALE GENOMIC DNA]</scope>
    <source>
        <strain evidence="2">JCM 18326</strain>
    </source>
</reference>
<protein>
    <recommendedName>
        <fullName evidence="3">Beta-lactamase-inhibitor-like PepSY-like domain-containing protein</fullName>
    </recommendedName>
</protein>
<comment type="caution">
    <text evidence="1">The sequence shown here is derived from an EMBL/GenBank/DDBJ whole genome shotgun (WGS) entry which is preliminary data.</text>
</comment>